<evidence type="ECO:0000313" key="9">
    <source>
        <dbReference type="Proteomes" id="UP000504637"/>
    </source>
</evidence>
<keyword evidence="9" id="KW-1185">Reference proteome</keyword>
<keyword evidence="3 7" id="KW-0812">Transmembrane</keyword>
<gene>
    <name evidence="10" type="ORF">K489DRAFT_331241</name>
</gene>
<feature type="transmembrane region" description="Helical" evidence="7">
    <location>
        <begin position="252"/>
        <end position="271"/>
    </location>
</feature>
<comment type="subcellular location">
    <subcellularLocation>
        <location evidence="1">Membrane</location>
        <topology evidence="1">Multi-pass membrane protein</topology>
    </subcellularLocation>
</comment>
<protein>
    <recommendedName>
        <fullName evidence="8">Amino acid transporter transmembrane domain-containing protein</fullName>
    </recommendedName>
</protein>
<evidence type="ECO:0000313" key="10">
    <source>
        <dbReference type="RefSeq" id="XP_033462843.1"/>
    </source>
</evidence>
<feature type="transmembrane region" description="Helical" evidence="7">
    <location>
        <begin position="558"/>
        <end position="578"/>
    </location>
</feature>
<evidence type="ECO:0000256" key="6">
    <source>
        <dbReference type="SAM" id="MobiDB-lite"/>
    </source>
</evidence>
<keyword evidence="5 7" id="KW-0472">Membrane</keyword>
<evidence type="ECO:0000259" key="8">
    <source>
        <dbReference type="Pfam" id="PF01490"/>
    </source>
</evidence>
<reference evidence="10" key="3">
    <citation type="submission" date="2025-08" db="UniProtKB">
        <authorList>
            <consortium name="RefSeq"/>
        </authorList>
    </citation>
    <scope>IDENTIFICATION</scope>
    <source>
        <strain evidence="10">CBS 342.82</strain>
    </source>
</reference>
<evidence type="ECO:0000256" key="5">
    <source>
        <dbReference type="ARBA" id="ARBA00023136"/>
    </source>
</evidence>
<dbReference type="Pfam" id="PF01490">
    <property type="entry name" value="Aa_trans"/>
    <property type="match status" value="1"/>
</dbReference>
<feature type="transmembrane region" description="Helical" evidence="7">
    <location>
        <begin position="488"/>
        <end position="508"/>
    </location>
</feature>
<dbReference type="PANTHER" id="PTHR22950">
    <property type="entry name" value="AMINO ACID TRANSPORTER"/>
    <property type="match status" value="1"/>
</dbReference>
<dbReference type="InterPro" id="IPR013057">
    <property type="entry name" value="AA_transpt_TM"/>
</dbReference>
<feature type="transmembrane region" description="Helical" evidence="7">
    <location>
        <begin position="420"/>
        <end position="442"/>
    </location>
</feature>
<evidence type="ECO:0000256" key="7">
    <source>
        <dbReference type="SAM" id="Phobius"/>
    </source>
</evidence>
<name>A0A6J3MFZ6_9PEZI</name>
<reference evidence="10" key="1">
    <citation type="submission" date="2020-01" db="EMBL/GenBank/DDBJ databases">
        <authorList>
            <consortium name="DOE Joint Genome Institute"/>
            <person name="Haridas S."/>
            <person name="Albert R."/>
            <person name="Binder M."/>
            <person name="Bloem J."/>
            <person name="Labutti K."/>
            <person name="Salamov A."/>
            <person name="Andreopoulos B."/>
            <person name="Baker S.E."/>
            <person name="Barry K."/>
            <person name="Bills G."/>
            <person name="Bluhm B.H."/>
            <person name="Cannon C."/>
            <person name="Castanera R."/>
            <person name="Culley D.E."/>
            <person name="Daum C."/>
            <person name="Ezra D."/>
            <person name="Gonzalez J.B."/>
            <person name="Henrissat B."/>
            <person name="Kuo A."/>
            <person name="Liang C."/>
            <person name="Lipzen A."/>
            <person name="Lutzoni F."/>
            <person name="Magnuson J."/>
            <person name="Mondo S."/>
            <person name="Nolan M."/>
            <person name="Ohm R."/>
            <person name="Pangilinan J."/>
            <person name="Park H.-J."/>
            <person name="Ramirez L."/>
            <person name="Alfaro M."/>
            <person name="Sun H."/>
            <person name="Tritt A."/>
            <person name="Yoshinaga Y."/>
            <person name="Zwiers L.-H."/>
            <person name="Turgeon B.G."/>
            <person name="Goodwin S.B."/>
            <person name="Spatafora J.W."/>
            <person name="Crous P.W."/>
            <person name="Grigoriev I.V."/>
        </authorList>
    </citation>
    <scope>NUCLEOTIDE SEQUENCE</scope>
    <source>
        <strain evidence="10">CBS 342.82</strain>
    </source>
</reference>
<sequence>MATQNPGGNLGGPPNIPVADEPGSASRKASTAGAVNTHGHNTIYLDTSVTFEAYHFWAERAREEEKHFETVGATTQIKEVFSRAEKKKKQQQQAIDAAPTNAVEKSTSSPNADNESDSRFGVTTSEWEHANRAARTATWVSIFYLIATDILGPYSVPWSLAQMGLGPGITLYVVFAGFAAYSGFQLWWQFTGLDSPKYPLRNYGDLGFRVYGNWARQLINVLQSCQFFLNVTLLIVSKGQGLAQMARGANRQGFLCFVVAQLIFMLLGFLLGQIRTLQRLGFLANVAVWLNIFVIIMSMVVIPVYGPNEEAAAAQSGVAIGEAIRVASYWPEGSGVTDRINGLMNAVYAYGGATLFVELMAEMRRPMDFYKGFICAQVFIFVVYITMGIVVYSFQGQYTFNPVYQGIPNAAYAWQTVGNAVVLISGLIAALLYGNIGIKVFYAAVLRDVFRFPPLETRTGKITWIFMVPIYWACAFVIAAAVPQISQLGAFVGAAFILQFSYTFPPILQVGYNVQRDAILPEEVFDPATGQSRRVDGGLRRILRGFSKQLFRNTFDSLYFICALATAGLGMYAAIIGMTEGFSKGTVRSFSCQSPTGS</sequence>
<evidence type="ECO:0000256" key="3">
    <source>
        <dbReference type="ARBA" id="ARBA00022692"/>
    </source>
</evidence>
<dbReference type="GO" id="GO:0016020">
    <property type="term" value="C:membrane"/>
    <property type="evidence" value="ECO:0007669"/>
    <property type="project" value="UniProtKB-SubCell"/>
</dbReference>
<dbReference type="OrthoDB" id="40134at2759"/>
<feature type="transmembrane region" description="Helical" evidence="7">
    <location>
        <begin position="340"/>
        <end position="361"/>
    </location>
</feature>
<feature type="transmembrane region" description="Helical" evidence="7">
    <location>
        <begin position="169"/>
        <end position="188"/>
    </location>
</feature>
<accession>A0A6J3MFZ6</accession>
<comment type="similarity">
    <text evidence="2">Belongs to the amino acid/polyamine transporter 2 family.</text>
</comment>
<feature type="compositionally biased region" description="Polar residues" evidence="6">
    <location>
        <begin position="103"/>
        <end position="113"/>
    </location>
</feature>
<feature type="transmembrane region" description="Helical" evidence="7">
    <location>
        <begin position="462"/>
        <end position="482"/>
    </location>
</feature>
<reference evidence="10" key="2">
    <citation type="submission" date="2020-04" db="EMBL/GenBank/DDBJ databases">
        <authorList>
            <consortium name="NCBI Genome Project"/>
        </authorList>
    </citation>
    <scope>NUCLEOTIDE SEQUENCE</scope>
    <source>
        <strain evidence="10">CBS 342.82</strain>
    </source>
</reference>
<feature type="region of interest" description="Disordered" evidence="6">
    <location>
        <begin position="1"/>
        <end position="34"/>
    </location>
</feature>
<evidence type="ECO:0000256" key="4">
    <source>
        <dbReference type="ARBA" id="ARBA00022989"/>
    </source>
</evidence>
<feature type="region of interest" description="Disordered" evidence="6">
    <location>
        <begin position="82"/>
        <end position="122"/>
    </location>
</feature>
<dbReference type="AlphaFoldDB" id="A0A6J3MFZ6"/>
<keyword evidence="4 7" id="KW-1133">Transmembrane helix</keyword>
<feature type="domain" description="Amino acid transporter transmembrane" evidence="8">
    <location>
        <begin position="136"/>
        <end position="509"/>
    </location>
</feature>
<dbReference type="GO" id="GO:0015179">
    <property type="term" value="F:L-amino acid transmembrane transporter activity"/>
    <property type="evidence" value="ECO:0007669"/>
    <property type="project" value="TreeGrafter"/>
</dbReference>
<dbReference type="GeneID" id="54359935"/>
<proteinExistence type="inferred from homology"/>
<feature type="transmembrane region" description="Helical" evidence="7">
    <location>
        <begin position="283"/>
        <end position="305"/>
    </location>
</feature>
<evidence type="ECO:0000256" key="2">
    <source>
        <dbReference type="ARBA" id="ARBA00008066"/>
    </source>
</evidence>
<dbReference type="RefSeq" id="XP_033462843.1">
    <property type="nucleotide sequence ID" value="XM_033602135.1"/>
</dbReference>
<dbReference type="Proteomes" id="UP000504637">
    <property type="component" value="Unplaced"/>
</dbReference>
<feature type="transmembrane region" description="Helical" evidence="7">
    <location>
        <begin position="373"/>
        <end position="394"/>
    </location>
</feature>
<evidence type="ECO:0000256" key="1">
    <source>
        <dbReference type="ARBA" id="ARBA00004141"/>
    </source>
</evidence>
<organism evidence="10">
    <name type="scientific">Dissoconium aciculare CBS 342.82</name>
    <dbReference type="NCBI Taxonomy" id="1314786"/>
    <lineage>
        <taxon>Eukaryota</taxon>
        <taxon>Fungi</taxon>
        <taxon>Dikarya</taxon>
        <taxon>Ascomycota</taxon>
        <taxon>Pezizomycotina</taxon>
        <taxon>Dothideomycetes</taxon>
        <taxon>Dothideomycetidae</taxon>
        <taxon>Mycosphaerellales</taxon>
        <taxon>Dissoconiaceae</taxon>
        <taxon>Dissoconium</taxon>
    </lineage>
</organism>
<dbReference type="PANTHER" id="PTHR22950:SF461">
    <property type="entry name" value="AMINO ACID TRANSPORTER TRANSMEMBRANE DOMAIN-CONTAINING PROTEIN"/>
    <property type="match status" value="1"/>
</dbReference>